<organism evidence="2 3">
    <name type="scientific">Recurvomyces mirabilis</name>
    <dbReference type="NCBI Taxonomy" id="574656"/>
    <lineage>
        <taxon>Eukaryota</taxon>
        <taxon>Fungi</taxon>
        <taxon>Dikarya</taxon>
        <taxon>Ascomycota</taxon>
        <taxon>Pezizomycotina</taxon>
        <taxon>Dothideomycetes</taxon>
        <taxon>Dothideomycetidae</taxon>
        <taxon>Mycosphaerellales</taxon>
        <taxon>Teratosphaeriaceae</taxon>
        <taxon>Recurvomyces</taxon>
    </lineage>
</organism>
<dbReference type="AlphaFoldDB" id="A0AAE0TR68"/>
<keyword evidence="3" id="KW-1185">Reference proteome</keyword>
<feature type="region of interest" description="Disordered" evidence="1">
    <location>
        <begin position="45"/>
        <end position="76"/>
    </location>
</feature>
<reference evidence="2" key="1">
    <citation type="submission" date="2023-07" db="EMBL/GenBank/DDBJ databases">
        <title>Black Yeasts Isolated from many extreme environments.</title>
        <authorList>
            <person name="Coleine C."/>
            <person name="Stajich J.E."/>
            <person name="Selbmann L."/>
        </authorList>
    </citation>
    <scope>NUCLEOTIDE SEQUENCE</scope>
    <source>
        <strain evidence="2">CCFEE 5485</strain>
    </source>
</reference>
<feature type="compositionally biased region" description="Low complexity" evidence="1">
    <location>
        <begin position="48"/>
        <end position="60"/>
    </location>
</feature>
<evidence type="ECO:0000313" key="2">
    <source>
        <dbReference type="EMBL" id="KAK3670287.1"/>
    </source>
</evidence>
<evidence type="ECO:0000256" key="1">
    <source>
        <dbReference type="SAM" id="MobiDB-lite"/>
    </source>
</evidence>
<accession>A0AAE0TR68</accession>
<dbReference type="EMBL" id="JAUTXT010000059">
    <property type="protein sequence ID" value="KAK3670287.1"/>
    <property type="molecule type" value="Genomic_DNA"/>
</dbReference>
<evidence type="ECO:0000313" key="3">
    <source>
        <dbReference type="Proteomes" id="UP001274830"/>
    </source>
</evidence>
<name>A0AAE0TR68_9PEZI</name>
<gene>
    <name evidence="2" type="ORF">LTR78_009841</name>
</gene>
<proteinExistence type="predicted"/>
<sequence length="122" mass="13411">MAEVLQYIRMAFDTEEVVDSVDLSDSANTGAWHAWQSYRAKVRGAQVSQGSSDRSSSIGSPTRQQQPGGARRPGEWNWQGVWEERVARSIVASTAEHALYSGDGNGMINFVRMEEESLSGMA</sequence>
<protein>
    <submittedName>
        <fullName evidence="2">Uncharacterized protein</fullName>
    </submittedName>
</protein>
<comment type="caution">
    <text evidence="2">The sequence shown here is derived from an EMBL/GenBank/DDBJ whole genome shotgun (WGS) entry which is preliminary data.</text>
</comment>
<dbReference type="Proteomes" id="UP001274830">
    <property type="component" value="Unassembled WGS sequence"/>
</dbReference>